<dbReference type="InterPro" id="IPR007069">
    <property type="entry name" value="Transposase_32"/>
</dbReference>
<evidence type="ECO:0000259" key="1">
    <source>
        <dbReference type="Pfam" id="PF04986"/>
    </source>
</evidence>
<feature type="domain" description="Transposase IS801/IS1294" evidence="1">
    <location>
        <begin position="139"/>
        <end position="314"/>
    </location>
</feature>
<dbReference type="EMBL" id="SMFX01000001">
    <property type="protein sequence ID" value="TCK16984.1"/>
    <property type="molecule type" value="Genomic_DNA"/>
</dbReference>
<dbReference type="Pfam" id="PF04986">
    <property type="entry name" value="Y2_Tnp"/>
    <property type="match status" value="1"/>
</dbReference>
<feature type="domain" description="Transposase zinc-binding" evidence="2">
    <location>
        <begin position="9"/>
        <end position="97"/>
    </location>
</feature>
<dbReference type="PANTHER" id="PTHR37023:SF1">
    <property type="entry name" value="ISSOD25 TRANSPOSASE TNPA_ISSOD25"/>
    <property type="match status" value="1"/>
</dbReference>
<accession>A0A4R1H5I9</accession>
<dbReference type="GO" id="GO:0004803">
    <property type="term" value="F:transposase activity"/>
    <property type="evidence" value="ECO:0007669"/>
    <property type="project" value="InterPro"/>
</dbReference>
<sequence length="409" mass="47369">MEATLQSVFKLGYNRYKEHHGVSRDQHQAANAIMTCCCPELGYEEWVCRHDGYLEQQAHSCRHRSCPRCQGSTTQAWMDKTQARLLPCDHYHVVFTLPHELNEIWQYNREWSVDHLFRASAETLRQLLKDDRYLGADVGLLASLHTWGRTGSFHPHVHLLVTGGGLHAGQWRPLEADFLLPVGVLKAKFRGKWLSWLNAAYAQGELVLPSHWSDGDWRRVLRRIARKQWNVRIQGPYRHGSGVVNYLSRYLHGGPIKDHRLIEADASRVSFRYRDHHDGKEKLMMLKTDEFIHRVLWHVPVKGQHNVRYYGLYVPGARAKRDLIREQLNEQTGETVKPAEKRERLCPDCGAVLFPYRSTRREISYIRNRRSHEGSGSIVQQRVEADRIGLGCSPPGVGVVFLPRTRRLN</sequence>
<dbReference type="InterPro" id="IPR054832">
    <property type="entry name" value="transpos_IS91"/>
</dbReference>
<dbReference type="Pfam" id="PF14319">
    <property type="entry name" value="Zn_Tnp_IS91"/>
    <property type="match status" value="1"/>
</dbReference>
<gene>
    <name evidence="3" type="ORF">DFR30_0204</name>
</gene>
<evidence type="ECO:0000313" key="4">
    <source>
        <dbReference type="Proteomes" id="UP000295707"/>
    </source>
</evidence>
<protein>
    <submittedName>
        <fullName evidence="3">Transposase-like zinc-binding protein</fullName>
    </submittedName>
</protein>
<proteinExistence type="predicted"/>
<reference evidence="3 4" key="1">
    <citation type="submission" date="2019-03" db="EMBL/GenBank/DDBJ databases">
        <title>Genomic Encyclopedia of Type Strains, Phase IV (KMG-IV): sequencing the most valuable type-strain genomes for metagenomic binning, comparative biology and taxonomic classification.</title>
        <authorList>
            <person name="Goeker M."/>
        </authorList>
    </citation>
    <scope>NUCLEOTIDE SEQUENCE [LARGE SCALE GENOMIC DNA]</scope>
    <source>
        <strain evidence="3 4">DSM 19610</strain>
    </source>
</reference>
<dbReference type="RefSeq" id="WP_132970903.1">
    <property type="nucleotide sequence ID" value="NZ_SMFX01000001.1"/>
</dbReference>
<dbReference type="PANTHER" id="PTHR37023">
    <property type="entry name" value="TRANSPOSASE"/>
    <property type="match status" value="1"/>
</dbReference>
<evidence type="ECO:0000259" key="2">
    <source>
        <dbReference type="Pfam" id="PF14319"/>
    </source>
</evidence>
<dbReference type="GO" id="GO:0006313">
    <property type="term" value="P:DNA transposition"/>
    <property type="evidence" value="ECO:0007669"/>
    <property type="project" value="InterPro"/>
</dbReference>
<dbReference type="OrthoDB" id="6979325at2"/>
<dbReference type="AlphaFoldDB" id="A0A4R1H5I9"/>
<dbReference type="InterPro" id="IPR026889">
    <property type="entry name" value="Zn_Tnp"/>
</dbReference>
<organism evidence="3 4">
    <name type="scientific">Thiogranum longum</name>
    <dbReference type="NCBI Taxonomy" id="1537524"/>
    <lineage>
        <taxon>Bacteria</taxon>
        <taxon>Pseudomonadati</taxon>
        <taxon>Pseudomonadota</taxon>
        <taxon>Gammaproteobacteria</taxon>
        <taxon>Chromatiales</taxon>
        <taxon>Ectothiorhodospiraceae</taxon>
        <taxon>Thiogranum</taxon>
    </lineage>
</organism>
<dbReference type="GO" id="GO:0003677">
    <property type="term" value="F:DNA binding"/>
    <property type="evidence" value="ECO:0007669"/>
    <property type="project" value="InterPro"/>
</dbReference>
<dbReference type="NCBIfam" id="NF033538">
    <property type="entry name" value="transpos_IS91"/>
    <property type="match status" value="1"/>
</dbReference>
<evidence type="ECO:0000313" key="3">
    <source>
        <dbReference type="EMBL" id="TCK16984.1"/>
    </source>
</evidence>
<keyword evidence="4" id="KW-1185">Reference proteome</keyword>
<comment type="caution">
    <text evidence="3">The sequence shown here is derived from an EMBL/GenBank/DDBJ whole genome shotgun (WGS) entry which is preliminary data.</text>
</comment>
<dbReference type="Proteomes" id="UP000295707">
    <property type="component" value="Unassembled WGS sequence"/>
</dbReference>
<name>A0A4R1H5I9_9GAMM</name>